<evidence type="ECO:0000256" key="7">
    <source>
        <dbReference type="ARBA" id="ARBA00023125"/>
    </source>
</evidence>
<feature type="compositionally biased region" description="Low complexity" evidence="12">
    <location>
        <begin position="336"/>
        <end position="346"/>
    </location>
</feature>
<dbReference type="InterPro" id="IPR036388">
    <property type="entry name" value="WH-like_DNA-bd_sf"/>
</dbReference>
<dbReference type="PANTHER" id="PTHR22683">
    <property type="entry name" value="SPORULATION PROTEIN RELATED"/>
    <property type="match status" value="1"/>
</dbReference>
<protein>
    <submittedName>
        <fullName evidence="14">DNA translocase FtsK</fullName>
    </submittedName>
</protein>
<evidence type="ECO:0000256" key="5">
    <source>
        <dbReference type="ARBA" id="ARBA00022829"/>
    </source>
</evidence>
<keyword evidence="3" id="KW-0132">Cell division</keyword>
<evidence type="ECO:0000313" key="14">
    <source>
        <dbReference type="EMBL" id="MDK7243331.1"/>
    </source>
</evidence>
<reference evidence="14" key="1">
    <citation type="submission" date="2023-05" db="EMBL/GenBank/DDBJ databases">
        <title>Cataloging the Phylogenetic Diversity of Human Bladder Bacteria.</title>
        <authorList>
            <person name="Du J."/>
        </authorList>
    </citation>
    <scope>NUCLEOTIDE SEQUENCE</scope>
    <source>
        <strain evidence="14">UMB1050</strain>
    </source>
</reference>
<dbReference type="GO" id="GO:0003677">
    <property type="term" value="F:DNA binding"/>
    <property type="evidence" value="ECO:0007669"/>
    <property type="project" value="UniProtKB-KW"/>
</dbReference>
<comment type="subunit">
    <text evidence="10">Homohexamer. Forms a ring that surrounds DNA.</text>
</comment>
<keyword evidence="7" id="KW-0238">DNA-binding</keyword>
<name>A0AAW6YCU4_NEISU</name>
<evidence type="ECO:0000256" key="11">
    <source>
        <dbReference type="PROSITE-ProRule" id="PRU00289"/>
    </source>
</evidence>
<dbReference type="GO" id="GO:0005886">
    <property type="term" value="C:plasma membrane"/>
    <property type="evidence" value="ECO:0007669"/>
    <property type="project" value="UniProtKB-SubCell"/>
</dbReference>
<accession>A0AAW6YCU4</accession>
<feature type="binding site" evidence="11">
    <location>
        <begin position="682"/>
        <end position="689"/>
    </location>
    <ligand>
        <name>ATP</name>
        <dbReference type="ChEBI" id="CHEBI:30616"/>
    </ligand>
</feature>
<evidence type="ECO:0000259" key="13">
    <source>
        <dbReference type="PROSITE" id="PS50901"/>
    </source>
</evidence>
<dbReference type="InterPro" id="IPR002543">
    <property type="entry name" value="FtsK_dom"/>
</dbReference>
<organism evidence="14 15">
    <name type="scientific">Neisseria subflava</name>
    <dbReference type="NCBI Taxonomy" id="28449"/>
    <lineage>
        <taxon>Bacteria</taxon>
        <taxon>Pseudomonadati</taxon>
        <taxon>Pseudomonadota</taxon>
        <taxon>Betaproteobacteria</taxon>
        <taxon>Neisseriales</taxon>
        <taxon>Neisseriaceae</taxon>
        <taxon>Neisseria</taxon>
    </lineage>
</organism>
<evidence type="ECO:0000256" key="1">
    <source>
        <dbReference type="ARBA" id="ARBA00004533"/>
    </source>
</evidence>
<proteinExistence type="inferred from homology"/>
<feature type="compositionally biased region" description="Pro residues" evidence="12">
    <location>
        <begin position="347"/>
        <end position="359"/>
    </location>
</feature>
<keyword evidence="4 11" id="KW-0547">Nucleotide-binding</keyword>
<dbReference type="InterPro" id="IPR050206">
    <property type="entry name" value="FtsK/SpoIIIE/SftA"/>
</dbReference>
<evidence type="ECO:0000256" key="8">
    <source>
        <dbReference type="ARBA" id="ARBA00023306"/>
    </source>
</evidence>
<feature type="region of interest" description="Disordered" evidence="12">
    <location>
        <begin position="1000"/>
        <end position="1019"/>
    </location>
</feature>
<dbReference type="InterPro" id="IPR041027">
    <property type="entry name" value="FtsK_alpha"/>
</dbReference>
<feature type="compositionally biased region" description="Basic and acidic residues" evidence="12">
    <location>
        <begin position="325"/>
        <end position="334"/>
    </location>
</feature>
<feature type="region of interest" description="Disordered" evidence="12">
    <location>
        <begin position="325"/>
        <end position="373"/>
    </location>
</feature>
<feature type="domain" description="FtsK" evidence="13">
    <location>
        <begin position="665"/>
        <end position="874"/>
    </location>
</feature>
<dbReference type="GO" id="GO:0051301">
    <property type="term" value="P:cell division"/>
    <property type="evidence" value="ECO:0007669"/>
    <property type="project" value="UniProtKB-KW"/>
</dbReference>
<comment type="similarity">
    <text evidence="2">Belongs to the FtsK/SpoIIIE/SftA family.</text>
</comment>
<dbReference type="Proteomes" id="UP001236303">
    <property type="component" value="Unassembled WGS sequence"/>
</dbReference>
<dbReference type="Pfam" id="PF09397">
    <property type="entry name" value="FtsK_gamma"/>
    <property type="match status" value="1"/>
</dbReference>
<dbReference type="PANTHER" id="PTHR22683:SF41">
    <property type="entry name" value="DNA TRANSLOCASE FTSK"/>
    <property type="match status" value="1"/>
</dbReference>
<dbReference type="AlphaFoldDB" id="A0AAW6YCU4"/>
<comment type="caution">
    <text evidence="14">The sequence shown here is derived from an EMBL/GenBank/DDBJ whole genome shotgun (WGS) entry which is preliminary data.</text>
</comment>
<dbReference type="InterPro" id="IPR036390">
    <property type="entry name" value="WH_DNA-bd_sf"/>
</dbReference>
<dbReference type="Pfam" id="PF01580">
    <property type="entry name" value="FtsK_SpoIIIE"/>
    <property type="match status" value="1"/>
</dbReference>
<feature type="compositionally biased region" description="Polar residues" evidence="12">
    <location>
        <begin position="1002"/>
        <end position="1019"/>
    </location>
</feature>
<gene>
    <name evidence="14" type="ORF">QP451_09885</name>
</gene>
<comment type="subcellular location">
    <subcellularLocation>
        <location evidence="1">Cell inner membrane</location>
    </subcellularLocation>
</comment>
<sequence>MLWTILALILLAVIAGLFWWRQKQEQKWRQELARLSGDEQEINEEDSSVGFSSQLDSLKRLFSMNKRTADNHKIARIRLLSALEHNKMQRAETEEHAADPVAEEPEHIAAAEEEIKVAPKTRKAAKPERIPKITPFAQMETPEYSPSLVQNSNFEEITLEEATRSLHEAAVEEWNEHLAEKNAPIYKDEVETPLLRASSLPMTGMEIIDYNDPILRRTRERALARANNVRVAEANAPHIETVQTALRTAEKEAILPYTSMQAFPSEIQAEDIHDNLARRTAARHKLAAAVTPLRDYSPRTIENDEILANLGQISRPASLRRQVRHTEAAAERWARKQAATEAVAPQPAAPATPSRPKPAAPVKKSPYISRPAAPNATVVEPPAVPVVPMAKTDIPEPPVFQTSIAPIDISKPPAFEHKIQVPIFDSQVNAHVSNQPERSIHDYLISESAVEETEFDGEPEAPVQPEAEAIQAVETIEAVESVESVETIARPSEYTQTVVETPVQSVEPSVQEDTPSIAIPTSATLTDALLPTTALLLPPQFDPSASQTEEQLLENSITIEEKLAEFKVKVKVMDSYSGPVITRYEIEPDVGVRGSAVLNLEKDLARSLGVASIRVVETIPGKTCMGLELPNPKRQMIRLSEIFNSPAFTESKSKLTLALGQDITGQPVVTDLAKAPHLLVAGTTGSGKSVGVNAMILSMLFKATPEDVRMIMIDPKMLELSIYEGIPHLLAPVVTDMKLAANALNWCVNEMEKRYRLMSFMGVRNLAGFNQKIAEAAARGEKIGSPFSLTPENPEPLEKLPFIVVVVDEFADLMMTAGKKIEELIARLAQKARAAGIHLILATQRPSVDVITGLIKANIPTRIAFQVSSKIDSRTILDQMGAENLLGQGDMLFLPPGIVYPQRVHGAFASDNEVHRVVEYLKQFSAPDYIDDILSSGSTEDFTSSSRSNDSDLDPMYDEAVSVVLKSRKASISNIQRQLRIGYNRAARLIDQMEADGIVSPAENNGNRTILAQSSDHLD</sequence>
<dbReference type="Gene3D" id="3.40.50.300">
    <property type="entry name" value="P-loop containing nucleotide triphosphate hydrolases"/>
    <property type="match status" value="1"/>
</dbReference>
<dbReference type="InterPro" id="IPR027417">
    <property type="entry name" value="P-loop_NTPase"/>
</dbReference>
<evidence type="ECO:0000256" key="4">
    <source>
        <dbReference type="ARBA" id="ARBA00022741"/>
    </source>
</evidence>
<dbReference type="SMART" id="SM00843">
    <property type="entry name" value="Ftsk_gamma"/>
    <property type="match status" value="1"/>
</dbReference>
<dbReference type="GO" id="GO:0007059">
    <property type="term" value="P:chromosome segregation"/>
    <property type="evidence" value="ECO:0007669"/>
    <property type="project" value="UniProtKB-KW"/>
</dbReference>
<evidence type="ECO:0000256" key="12">
    <source>
        <dbReference type="SAM" id="MobiDB-lite"/>
    </source>
</evidence>
<keyword evidence="8" id="KW-0131">Cell cycle</keyword>
<dbReference type="CDD" id="cd01127">
    <property type="entry name" value="TrwB_TraG_TraD_VirD4"/>
    <property type="match status" value="1"/>
</dbReference>
<dbReference type="Gene3D" id="1.10.10.10">
    <property type="entry name" value="Winged helix-like DNA-binding domain superfamily/Winged helix DNA-binding domain"/>
    <property type="match status" value="1"/>
</dbReference>
<keyword evidence="5" id="KW-0159">Chromosome partition</keyword>
<dbReference type="PROSITE" id="PS50901">
    <property type="entry name" value="FTSK"/>
    <property type="match status" value="1"/>
</dbReference>
<dbReference type="Gene3D" id="3.30.980.40">
    <property type="match status" value="1"/>
</dbReference>
<dbReference type="SUPFAM" id="SSF46785">
    <property type="entry name" value="Winged helix' DNA-binding domain"/>
    <property type="match status" value="1"/>
</dbReference>
<dbReference type="FunFam" id="3.40.50.300:FF:000209">
    <property type="entry name" value="Cell division protein FtsK"/>
    <property type="match status" value="1"/>
</dbReference>
<dbReference type="SUPFAM" id="SSF52540">
    <property type="entry name" value="P-loop containing nucleoside triphosphate hydrolases"/>
    <property type="match status" value="1"/>
</dbReference>
<dbReference type="EMBL" id="JASOPA010000011">
    <property type="protein sequence ID" value="MDK7243331.1"/>
    <property type="molecule type" value="Genomic_DNA"/>
</dbReference>
<dbReference type="Pfam" id="PF17854">
    <property type="entry name" value="FtsK_alpha"/>
    <property type="match status" value="1"/>
</dbReference>
<dbReference type="RefSeq" id="WP_285071439.1">
    <property type="nucleotide sequence ID" value="NZ_JASOPA010000011.1"/>
</dbReference>
<evidence type="ECO:0000256" key="6">
    <source>
        <dbReference type="ARBA" id="ARBA00022840"/>
    </source>
</evidence>
<evidence type="ECO:0000313" key="15">
    <source>
        <dbReference type="Proteomes" id="UP001236303"/>
    </source>
</evidence>
<dbReference type="GO" id="GO:0005524">
    <property type="term" value="F:ATP binding"/>
    <property type="evidence" value="ECO:0007669"/>
    <property type="project" value="UniProtKB-UniRule"/>
</dbReference>
<comment type="function">
    <text evidence="9">Essential cell division protein that coordinates cell division and chromosome segregation. The N-terminus is involved in assembly of the cell-division machinery. The C-terminus functions as a DNA motor that moves dsDNA in an ATP-dependent manner towards the dif recombination site, which is located within the replication terminus region. Translocation stops specifically at Xer-dif sites, where FtsK interacts with the Xer recombinase, allowing activation of chromosome unlinking by recombination. FtsK orienting polar sequences (KOPS) guide the direction of DNA translocation. FtsK can remove proteins from DNA as it translocates, but translocation stops specifically at XerCD-dif site, thereby preventing removal of XerC and XerD from dif.</text>
</comment>
<evidence type="ECO:0000256" key="2">
    <source>
        <dbReference type="ARBA" id="ARBA00006474"/>
    </source>
</evidence>
<evidence type="ECO:0000256" key="3">
    <source>
        <dbReference type="ARBA" id="ARBA00022618"/>
    </source>
</evidence>
<evidence type="ECO:0000256" key="10">
    <source>
        <dbReference type="ARBA" id="ARBA00025923"/>
    </source>
</evidence>
<keyword evidence="6 11" id="KW-0067">ATP-binding</keyword>
<evidence type="ECO:0000256" key="9">
    <source>
        <dbReference type="ARBA" id="ARBA00024784"/>
    </source>
</evidence>
<dbReference type="InterPro" id="IPR018541">
    <property type="entry name" value="Ftsk_gamma"/>
</dbReference>